<dbReference type="RefSeq" id="XP_041219168.1">
    <property type="nucleotide sequence ID" value="XM_041375936.1"/>
</dbReference>
<evidence type="ECO:0000313" key="1">
    <source>
        <dbReference type="EMBL" id="KAG1893592.1"/>
    </source>
</evidence>
<organism evidence="1 2">
    <name type="scientific">Suillus fuscotomentosus</name>
    <dbReference type="NCBI Taxonomy" id="1912939"/>
    <lineage>
        <taxon>Eukaryota</taxon>
        <taxon>Fungi</taxon>
        <taxon>Dikarya</taxon>
        <taxon>Basidiomycota</taxon>
        <taxon>Agaricomycotina</taxon>
        <taxon>Agaricomycetes</taxon>
        <taxon>Agaricomycetidae</taxon>
        <taxon>Boletales</taxon>
        <taxon>Suillineae</taxon>
        <taxon>Suillaceae</taxon>
        <taxon>Suillus</taxon>
    </lineage>
</organism>
<evidence type="ECO:0000313" key="2">
    <source>
        <dbReference type="Proteomes" id="UP001195769"/>
    </source>
</evidence>
<accession>A0AAD4HEI6</accession>
<protein>
    <submittedName>
        <fullName evidence="1">Uncharacterized protein</fullName>
    </submittedName>
</protein>
<reference evidence="1" key="1">
    <citation type="journal article" date="2020" name="New Phytol.">
        <title>Comparative genomics reveals dynamic genome evolution in host specialist ectomycorrhizal fungi.</title>
        <authorList>
            <person name="Lofgren L.A."/>
            <person name="Nguyen N.H."/>
            <person name="Vilgalys R."/>
            <person name="Ruytinx J."/>
            <person name="Liao H.L."/>
            <person name="Branco S."/>
            <person name="Kuo A."/>
            <person name="LaButti K."/>
            <person name="Lipzen A."/>
            <person name="Andreopoulos W."/>
            <person name="Pangilinan J."/>
            <person name="Riley R."/>
            <person name="Hundley H."/>
            <person name="Na H."/>
            <person name="Barry K."/>
            <person name="Grigoriev I.V."/>
            <person name="Stajich J.E."/>
            <person name="Kennedy P.G."/>
        </authorList>
    </citation>
    <scope>NUCLEOTIDE SEQUENCE</scope>
    <source>
        <strain evidence="1">FC203</strain>
    </source>
</reference>
<name>A0AAD4HEI6_9AGAM</name>
<gene>
    <name evidence="1" type="ORF">F5891DRAFT_962721</name>
</gene>
<dbReference type="AlphaFoldDB" id="A0AAD4HEI6"/>
<dbReference type="GeneID" id="64670234"/>
<keyword evidence="2" id="KW-1185">Reference proteome</keyword>
<dbReference type="Proteomes" id="UP001195769">
    <property type="component" value="Unassembled WGS sequence"/>
</dbReference>
<sequence>MSQTYIKDTADLSEKPWNFPKKHLSAHVFDDIEAKGVTQNYNTKLNEKMHSLLKDAYQDHINFKNFAEQILRYNHDSLIAEYIHSKMDCLNTQNIGSSDLPDLLEANEVEQTNPTDAQHFSLGSWQVSKSFADIKAGNMGNLVFDQIE</sequence>
<comment type="caution">
    <text evidence="1">The sequence shown here is derived from an EMBL/GenBank/DDBJ whole genome shotgun (WGS) entry which is preliminary data.</text>
</comment>
<proteinExistence type="predicted"/>
<dbReference type="EMBL" id="JABBWK010000095">
    <property type="protein sequence ID" value="KAG1893592.1"/>
    <property type="molecule type" value="Genomic_DNA"/>
</dbReference>